<comment type="similarity">
    <text evidence="2">Belongs to the TEC1 family.</text>
</comment>
<dbReference type="OrthoDB" id="10006572at2759"/>
<comment type="subcellular location">
    <subcellularLocation>
        <location evidence="1">Nucleus</location>
    </subcellularLocation>
</comment>
<dbReference type="GO" id="GO:0000978">
    <property type="term" value="F:RNA polymerase II cis-regulatory region sequence-specific DNA binding"/>
    <property type="evidence" value="ECO:0007669"/>
    <property type="project" value="TreeGrafter"/>
</dbReference>
<sequence>MHAQEMKIATAPHSPHGLPTPQLSRQPSTSSLCGDIKQEGSQPLTRLHISLDYLNNFPLSSFDVQLRESFDDMATEYDSYDPAIESPMLSSPSVSGDDDNEYAPEDHRKTARSMPKKRRMDLRINEEAHSWKKEARSLAGDAYSDYRNRSRQRRRRCKKEAIWPDHVESAFMMAIQKVPRMGRAQVTLKGKKMGRNELISLFIYQATGEIRTRKQVSSHIQVLKKLMMHNEKFIACFDPPTQGELDTLKAGRVGLLNQWERNVWDDEQRSASTSPEIQPRLAVPPNGMAMLRHNRTVSSSSAFSLAPTESSFCSDISLSTVDTVSTIDSYYTDDFPAVYQPIPQPLAIHPSFVSIDQPSWDEYSSCGLQTPGDLHAYNDPSVTIMDSTSSDTTFFEAKFTGYEPMHVVDEDLMEYNMSYRAEAQPLPIELDPAILASQNMRTVSPGEVMFYNHLEFGYQEQESNTWGEEDMKPLKEDGLLW</sequence>
<feature type="region of interest" description="Disordered" evidence="7">
    <location>
        <begin position="82"/>
        <end position="119"/>
    </location>
</feature>
<feature type="domain" description="TEA" evidence="8">
    <location>
        <begin position="156"/>
        <end position="230"/>
    </location>
</feature>
<organism evidence="9 10">
    <name type="scientific">Ascodesmis nigricans</name>
    <dbReference type="NCBI Taxonomy" id="341454"/>
    <lineage>
        <taxon>Eukaryota</taxon>
        <taxon>Fungi</taxon>
        <taxon>Dikarya</taxon>
        <taxon>Ascomycota</taxon>
        <taxon>Pezizomycotina</taxon>
        <taxon>Pezizomycetes</taxon>
        <taxon>Pezizales</taxon>
        <taxon>Ascodesmidaceae</taxon>
        <taxon>Ascodesmis</taxon>
    </lineage>
</organism>
<keyword evidence="3" id="KW-0805">Transcription regulation</keyword>
<accession>A0A4V3SJC8</accession>
<dbReference type="PROSITE" id="PS51088">
    <property type="entry name" value="TEA_2"/>
    <property type="match status" value="1"/>
</dbReference>
<evidence type="ECO:0000256" key="4">
    <source>
        <dbReference type="ARBA" id="ARBA00023163"/>
    </source>
</evidence>
<dbReference type="PRINTS" id="PR00065">
    <property type="entry name" value="TEADOMAIN"/>
</dbReference>
<protein>
    <submittedName>
        <fullName evidence="9">TEA-domain-containing protein</fullName>
    </submittedName>
</protein>
<keyword evidence="4" id="KW-0804">Transcription</keyword>
<dbReference type="GO" id="GO:0005667">
    <property type="term" value="C:transcription regulator complex"/>
    <property type="evidence" value="ECO:0007669"/>
    <property type="project" value="TreeGrafter"/>
</dbReference>
<dbReference type="InParanoid" id="A0A4V3SJC8"/>
<gene>
    <name evidence="9" type="ORF">EX30DRAFT_393112</name>
</gene>
<keyword evidence="5" id="KW-0539">Nucleus</keyword>
<dbReference type="GO" id="GO:0005634">
    <property type="term" value="C:nucleus"/>
    <property type="evidence" value="ECO:0007669"/>
    <property type="project" value="UniProtKB-SubCell"/>
</dbReference>
<evidence type="ECO:0000256" key="1">
    <source>
        <dbReference type="ARBA" id="ARBA00004123"/>
    </source>
</evidence>
<name>A0A4V3SJC8_9PEZI</name>
<dbReference type="SMART" id="SM00426">
    <property type="entry name" value="TEA"/>
    <property type="match status" value="1"/>
</dbReference>
<dbReference type="InterPro" id="IPR050937">
    <property type="entry name" value="TEC1_TEAD_TF"/>
</dbReference>
<evidence type="ECO:0000256" key="7">
    <source>
        <dbReference type="SAM" id="MobiDB-lite"/>
    </source>
</evidence>
<feature type="region of interest" description="Disordered" evidence="7">
    <location>
        <begin position="1"/>
        <end position="33"/>
    </location>
</feature>
<evidence type="ECO:0000259" key="8">
    <source>
        <dbReference type="PROSITE" id="PS51088"/>
    </source>
</evidence>
<proteinExistence type="inferred from homology"/>
<dbReference type="PANTHER" id="PTHR11834">
    <property type="entry name" value="TRANSCRIPTIONAL ENHANCER FACTOR TEF RELATED"/>
    <property type="match status" value="1"/>
</dbReference>
<feature type="compositionally biased region" description="Basic residues" evidence="7">
    <location>
        <begin position="109"/>
        <end position="119"/>
    </location>
</feature>
<reference evidence="9 10" key="1">
    <citation type="submission" date="2019-04" db="EMBL/GenBank/DDBJ databases">
        <title>Comparative genomics and transcriptomics to analyze fruiting body development in filamentous ascomycetes.</title>
        <authorList>
            <consortium name="DOE Joint Genome Institute"/>
            <person name="Lutkenhaus R."/>
            <person name="Traeger S."/>
            <person name="Breuer J."/>
            <person name="Kuo A."/>
            <person name="Lipzen A."/>
            <person name="Pangilinan J."/>
            <person name="Dilworth D."/>
            <person name="Sandor L."/>
            <person name="Poggeler S."/>
            <person name="Barry K."/>
            <person name="Grigoriev I.V."/>
            <person name="Nowrousian M."/>
        </authorList>
    </citation>
    <scope>NUCLEOTIDE SEQUENCE [LARGE SCALE GENOMIC DNA]</scope>
    <source>
        <strain evidence="9 10">CBS 389.68</strain>
    </source>
</reference>
<dbReference type="InterPro" id="IPR000818">
    <property type="entry name" value="TEA/ATTS_dom"/>
</dbReference>
<evidence type="ECO:0000256" key="3">
    <source>
        <dbReference type="ARBA" id="ARBA00023015"/>
    </source>
</evidence>
<evidence type="ECO:0000256" key="6">
    <source>
        <dbReference type="PROSITE-ProRule" id="PRU00505"/>
    </source>
</evidence>
<dbReference type="Proteomes" id="UP000298138">
    <property type="component" value="Unassembled WGS sequence"/>
</dbReference>
<dbReference type="Pfam" id="PF01285">
    <property type="entry name" value="TEA"/>
    <property type="match status" value="1"/>
</dbReference>
<evidence type="ECO:0000256" key="5">
    <source>
        <dbReference type="ARBA" id="ARBA00023242"/>
    </source>
</evidence>
<evidence type="ECO:0000256" key="2">
    <source>
        <dbReference type="ARBA" id="ARBA00008421"/>
    </source>
</evidence>
<dbReference type="Gene3D" id="6.10.20.40">
    <property type="entry name" value="TEA/ATTS domain"/>
    <property type="match status" value="1"/>
</dbReference>
<dbReference type="InterPro" id="IPR038096">
    <property type="entry name" value="TEA/ATTS_sf"/>
</dbReference>
<feature type="DNA-binding region" description="TEA" evidence="6">
    <location>
        <begin position="156"/>
        <end position="230"/>
    </location>
</feature>
<dbReference type="AlphaFoldDB" id="A0A4V3SJC8"/>
<evidence type="ECO:0000313" key="9">
    <source>
        <dbReference type="EMBL" id="TGZ83515.1"/>
    </source>
</evidence>
<dbReference type="EMBL" id="ML220113">
    <property type="protein sequence ID" value="TGZ83515.1"/>
    <property type="molecule type" value="Genomic_DNA"/>
</dbReference>
<dbReference type="GO" id="GO:0000981">
    <property type="term" value="F:DNA-binding transcription factor activity, RNA polymerase II-specific"/>
    <property type="evidence" value="ECO:0007669"/>
    <property type="project" value="TreeGrafter"/>
</dbReference>
<dbReference type="STRING" id="341454.A0A4V3SJC8"/>
<dbReference type="PANTHER" id="PTHR11834:SF0">
    <property type="entry name" value="PROTEIN SCALLOPED"/>
    <property type="match status" value="1"/>
</dbReference>
<evidence type="ECO:0000313" key="10">
    <source>
        <dbReference type="Proteomes" id="UP000298138"/>
    </source>
</evidence>
<keyword evidence="10" id="KW-1185">Reference proteome</keyword>
<feature type="compositionally biased region" description="Polar residues" evidence="7">
    <location>
        <begin position="21"/>
        <end position="32"/>
    </location>
</feature>